<accession>A0ABD2LZV3</accession>
<dbReference type="InterPro" id="IPR042530">
    <property type="entry name" value="EME1/EME2_C"/>
</dbReference>
<feature type="region of interest" description="Disordered" evidence="3">
    <location>
        <begin position="253"/>
        <end position="290"/>
    </location>
</feature>
<dbReference type="Gene3D" id="3.40.50.10130">
    <property type="match status" value="1"/>
</dbReference>
<comment type="caution">
    <text evidence="5">The sequence shown here is derived from an EMBL/GenBank/DDBJ whole genome shotgun (WGS) entry which is preliminary data.</text>
</comment>
<dbReference type="Proteomes" id="UP001620626">
    <property type="component" value="Unassembled WGS sequence"/>
</dbReference>
<name>A0ABD2LZV3_9BILA</name>
<feature type="compositionally biased region" description="Basic and acidic residues" evidence="3">
    <location>
        <begin position="254"/>
        <end position="274"/>
    </location>
</feature>
<dbReference type="GO" id="GO:0005634">
    <property type="term" value="C:nucleus"/>
    <property type="evidence" value="ECO:0007669"/>
    <property type="project" value="UniProtKB-SubCell"/>
</dbReference>
<evidence type="ECO:0000313" key="5">
    <source>
        <dbReference type="EMBL" id="KAL3120781.1"/>
    </source>
</evidence>
<dbReference type="EMBL" id="JBICBT010000207">
    <property type="protein sequence ID" value="KAL3120781.1"/>
    <property type="molecule type" value="Genomic_DNA"/>
</dbReference>
<proteinExistence type="predicted"/>
<reference evidence="5 6" key="1">
    <citation type="submission" date="2024-10" db="EMBL/GenBank/DDBJ databases">
        <authorList>
            <person name="Kim D."/>
        </authorList>
    </citation>
    <scope>NUCLEOTIDE SEQUENCE [LARGE SCALE GENOMIC DNA]</scope>
    <source>
        <strain evidence="5">BH-2024</strain>
    </source>
</reference>
<evidence type="ECO:0000256" key="3">
    <source>
        <dbReference type="SAM" id="MobiDB-lite"/>
    </source>
</evidence>
<protein>
    <recommendedName>
        <fullName evidence="4">SprT-like domain-containing protein</fullName>
    </recommendedName>
</protein>
<dbReference type="AlphaFoldDB" id="A0ABD2LZV3"/>
<keyword evidence="6" id="KW-1185">Reference proteome</keyword>
<evidence type="ECO:0000313" key="6">
    <source>
        <dbReference type="Proteomes" id="UP001620626"/>
    </source>
</evidence>
<gene>
    <name evidence="5" type="ORF">niasHT_008073</name>
</gene>
<comment type="subcellular location">
    <subcellularLocation>
        <location evidence="1">Nucleus</location>
    </subcellularLocation>
</comment>
<evidence type="ECO:0000259" key="4">
    <source>
        <dbReference type="SMART" id="SM00731"/>
    </source>
</evidence>
<organism evidence="5 6">
    <name type="scientific">Heterodera trifolii</name>
    <dbReference type="NCBI Taxonomy" id="157864"/>
    <lineage>
        <taxon>Eukaryota</taxon>
        <taxon>Metazoa</taxon>
        <taxon>Ecdysozoa</taxon>
        <taxon>Nematoda</taxon>
        <taxon>Chromadorea</taxon>
        <taxon>Rhabditida</taxon>
        <taxon>Tylenchina</taxon>
        <taxon>Tylenchomorpha</taxon>
        <taxon>Tylenchoidea</taxon>
        <taxon>Heteroderidae</taxon>
        <taxon>Heteroderinae</taxon>
        <taxon>Heterodera</taxon>
    </lineage>
</organism>
<feature type="domain" description="SprT-like" evidence="4">
    <location>
        <begin position="67"/>
        <end position="256"/>
    </location>
</feature>
<dbReference type="Pfam" id="PF10263">
    <property type="entry name" value="SprT-like"/>
    <property type="match status" value="1"/>
</dbReference>
<dbReference type="InterPro" id="IPR055220">
    <property type="entry name" value="SPRTN_ZBD"/>
</dbReference>
<dbReference type="GO" id="GO:0006974">
    <property type="term" value="P:DNA damage response"/>
    <property type="evidence" value="ECO:0007669"/>
    <property type="project" value="UniProtKB-ARBA"/>
</dbReference>
<evidence type="ECO:0000256" key="2">
    <source>
        <dbReference type="ARBA" id="ARBA00023242"/>
    </source>
</evidence>
<dbReference type="PANTHER" id="PTHR21220">
    <property type="entry name" value="DNA-DEPENDENT METALLOPROTEASE SPRTN"/>
    <property type="match status" value="1"/>
</dbReference>
<dbReference type="Pfam" id="PF22934">
    <property type="entry name" value="SPRTN_ZBD"/>
    <property type="match status" value="1"/>
</dbReference>
<evidence type="ECO:0000256" key="1">
    <source>
        <dbReference type="ARBA" id="ARBA00004123"/>
    </source>
</evidence>
<dbReference type="InterPro" id="IPR006640">
    <property type="entry name" value="SprT-like_domain"/>
</dbReference>
<sequence length="655" mass="75440">MDNPGPSNGIDLIELGDSDDERMEKFAFGGNDTLSLISLKTDFERPAKEEAVLNLVDASFELIDPNPNVHELFVTFDHQFFWGTLNSNACVVEWSKTMTSFDPFFYYDLFQFPISWFSCAGICRFSVGNRLCSIRLSEPLLKLRPRRDLVETLLHEMIHAYQFVTDGIQDRDGHGPDFRLHMHRINKLAGTSISVYHSFHAEVAHYKRHWWRCTGPCKDRPPFHGWVKRATNRAPGANDLWWGTHQASCSGEFVKVKEPEKREKEVKPSAEKKSPSNRKRPKETDATQQKIDTFFPGKGFVLGNASENKLPVKETEEIGSGEGTSNNSQENTDKPKRKRRTKEEIEQEKLNKEVNRICRQIQSAKNSKCEQFIFCHFSSKILDLDEKLGDELRKRFEERGIEQQIVYDKSPKNPMQIFWRKKKLEAYLDGEQLHKTERMELQNVFCCVLSGETFSVLVKSRGNSMMDYLDEQMASIRKQIGGAQLTVVVYGAHHVRENILSSLVFEAFEKYRVQFHFVSDALDFSFLVAQFHRALAKLEKKVEKQNALGESDSIDGMPFEIEKAILDGPSIITDWWGKMLEHLHRLSEEQKRAILEAHPNPCRLMDWLLEPENSAGQTMFALSEIQMENGRRLGPILAQKIHKMLTSRTGTELID</sequence>
<dbReference type="Gene3D" id="1.10.150.670">
    <property type="entry name" value="Crossover junction endonuclease EME1, DNA-binding domain"/>
    <property type="match status" value="1"/>
</dbReference>
<dbReference type="PANTHER" id="PTHR21220:SF0">
    <property type="entry name" value="DNA-DEPENDENT METALLOPROTEASE SPRTN"/>
    <property type="match status" value="1"/>
</dbReference>
<keyword evidence="2" id="KW-0539">Nucleus</keyword>
<dbReference type="SMART" id="SM00731">
    <property type="entry name" value="SprT"/>
    <property type="match status" value="1"/>
</dbReference>
<feature type="region of interest" description="Disordered" evidence="3">
    <location>
        <begin position="305"/>
        <end position="345"/>
    </location>
</feature>
<dbReference type="InterPro" id="IPR044245">
    <property type="entry name" value="Spartan"/>
</dbReference>